<sequence>MEHHWLGMRMDIGVELVETFLDLSNCGKRQRNNSSGWIVVLGYRGYSARSFAQEDQNSWELDAPRCWALKNSSAPNSLANNK</sequence>
<name>A0A392MDU2_9FABA</name>
<protein>
    <submittedName>
        <fullName evidence="1">Uncharacterized protein</fullName>
    </submittedName>
</protein>
<keyword evidence="2" id="KW-1185">Reference proteome</keyword>
<organism evidence="1 2">
    <name type="scientific">Trifolium medium</name>
    <dbReference type="NCBI Taxonomy" id="97028"/>
    <lineage>
        <taxon>Eukaryota</taxon>
        <taxon>Viridiplantae</taxon>
        <taxon>Streptophyta</taxon>
        <taxon>Embryophyta</taxon>
        <taxon>Tracheophyta</taxon>
        <taxon>Spermatophyta</taxon>
        <taxon>Magnoliopsida</taxon>
        <taxon>eudicotyledons</taxon>
        <taxon>Gunneridae</taxon>
        <taxon>Pentapetalae</taxon>
        <taxon>rosids</taxon>
        <taxon>fabids</taxon>
        <taxon>Fabales</taxon>
        <taxon>Fabaceae</taxon>
        <taxon>Papilionoideae</taxon>
        <taxon>50 kb inversion clade</taxon>
        <taxon>NPAAA clade</taxon>
        <taxon>Hologalegina</taxon>
        <taxon>IRL clade</taxon>
        <taxon>Trifolieae</taxon>
        <taxon>Trifolium</taxon>
    </lineage>
</organism>
<dbReference type="Proteomes" id="UP000265520">
    <property type="component" value="Unassembled WGS sequence"/>
</dbReference>
<dbReference type="AlphaFoldDB" id="A0A392MDU2"/>
<evidence type="ECO:0000313" key="1">
    <source>
        <dbReference type="EMBL" id="MCH85451.1"/>
    </source>
</evidence>
<accession>A0A392MDU2</accession>
<evidence type="ECO:0000313" key="2">
    <source>
        <dbReference type="Proteomes" id="UP000265520"/>
    </source>
</evidence>
<gene>
    <name evidence="1" type="ORF">A2U01_0006297</name>
</gene>
<dbReference type="EMBL" id="LXQA010008534">
    <property type="protein sequence ID" value="MCH85451.1"/>
    <property type="molecule type" value="Genomic_DNA"/>
</dbReference>
<comment type="caution">
    <text evidence="1">The sequence shown here is derived from an EMBL/GenBank/DDBJ whole genome shotgun (WGS) entry which is preliminary data.</text>
</comment>
<proteinExistence type="predicted"/>
<reference evidence="1 2" key="1">
    <citation type="journal article" date="2018" name="Front. Plant Sci.">
        <title>Red Clover (Trifolium pratense) and Zigzag Clover (T. medium) - A Picture of Genomic Similarities and Differences.</title>
        <authorList>
            <person name="Dluhosova J."/>
            <person name="Istvanek J."/>
            <person name="Nedelnik J."/>
            <person name="Repkova J."/>
        </authorList>
    </citation>
    <scope>NUCLEOTIDE SEQUENCE [LARGE SCALE GENOMIC DNA]</scope>
    <source>
        <strain evidence="2">cv. 10/8</strain>
        <tissue evidence="1">Leaf</tissue>
    </source>
</reference>